<keyword evidence="3 5" id="KW-0560">Oxidoreductase</keyword>
<evidence type="ECO:0000259" key="6">
    <source>
        <dbReference type="PROSITE" id="PS50873"/>
    </source>
</evidence>
<name>A0A0G4KCS5_VERLO</name>
<keyword evidence="2" id="KW-0408">Iron</keyword>
<dbReference type="Proteomes" id="UP000044602">
    <property type="component" value="Unassembled WGS sequence"/>
</dbReference>
<dbReference type="Gene3D" id="1.10.420.10">
    <property type="entry name" value="Peroxidase, domain 2"/>
    <property type="match status" value="1"/>
</dbReference>
<dbReference type="InterPro" id="IPR044831">
    <property type="entry name" value="Ccp1-like"/>
</dbReference>
<dbReference type="STRING" id="100787.A0A0G4KCS5"/>
<evidence type="ECO:0000313" key="8">
    <source>
        <dbReference type="EMBL" id="KAG7118143.1"/>
    </source>
</evidence>
<dbReference type="AlphaFoldDB" id="A0A0G4KCS5"/>
<dbReference type="Pfam" id="PF00141">
    <property type="entry name" value="peroxidase"/>
    <property type="match status" value="1"/>
</dbReference>
<feature type="domain" description="Plant heme peroxidase family profile" evidence="6">
    <location>
        <begin position="123"/>
        <end position="338"/>
    </location>
</feature>
<evidence type="ECO:0000256" key="5">
    <source>
        <dbReference type="RuleBase" id="RU363051"/>
    </source>
</evidence>
<reference evidence="7 9" key="1">
    <citation type="submission" date="2015-05" db="EMBL/GenBank/DDBJ databases">
        <authorList>
            <person name="Wang D.B."/>
            <person name="Wang M."/>
        </authorList>
    </citation>
    <scope>NUCLEOTIDE SEQUENCE [LARGE SCALE GENOMIC DNA]</scope>
    <source>
        <strain evidence="7">VL1</strain>
    </source>
</reference>
<dbReference type="GO" id="GO:0004601">
    <property type="term" value="F:peroxidase activity"/>
    <property type="evidence" value="ECO:0007669"/>
    <property type="project" value="UniProtKB-KW"/>
</dbReference>
<dbReference type="EMBL" id="CVQH01000002">
    <property type="protein sequence ID" value="CRJ81352.1"/>
    <property type="molecule type" value="Genomic_DNA"/>
</dbReference>
<dbReference type="PROSITE" id="PS50873">
    <property type="entry name" value="PEROXIDASE_4"/>
    <property type="match status" value="1"/>
</dbReference>
<keyword evidence="2" id="KW-0349">Heme</keyword>
<dbReference type="InterPro" id="IPR002016">
    <property type="entry name" value="Haem_peroxidase"/>
</dbReference>
<dbReference type="SUPFAM" id="SSF48113">
    <property type="entry name" value="Heme-dependent peroxidases"/>
    <property type="match status" value="1"/>
</dbReference>
<evidence type="ECO:0000256" key="2">
    <source>
        <dbReference type="ARBA" id="ARBA00022617"/>
    </source>
</evidence>
<evidence type="ECO:0000256" key="1">
    <source>
        <dbReference type="ARBA" id="ARBA00022559"/>
    </source>
</evidence>
<dbReference type="EMBL" id="JAEMWZ010000429">
    <property type="protein sequence ID" value="KAG7118143.1"/>
    <property type="molecule type" value="Genomic_DNA"/>
</dbReference>
<comment type="similarity">
    <text evidence="4">Belongs to the peroxidase family.</text>
</comment>
<evidence type="ECO:0000256" key="3">
    <source>
        <dbReference type="ARBA" id="ARBA00023002"/>
    </source>
</evidence>
<gene>
    <name evidence="7" type="ORF">BN1708_001879</name>
    <name evidence="8" type="ORF">HYQ45_015549</name>
</gene>
<keyword evidence="1 5" id="KW-0575">Peroxidase</keyword>
<dbReference type="GO" id="GO:0034599">
    <property type="term" value="P:cellular response to oxidative stress"/>
    <property type="evidence" value="ECO:0007669"/>
    <property type="project" value="InterPro"/>
</dbReference>
<keyword evidence="2" id="KW-0479">Metal-binding</keyword>
<evidence type="ECO:0000313" key="9">
    <source>
        <dbReference type="Proteomes" id="UP000044602"/>
    </source>
</evidence>
<evidence type="ECO:0000256" key="4">
    <source>
        <dbReference type="RuleBase" id="RU004241"/>
    </source>
</evidence>
<reference evidence="8" key="2">
    <citation type="journal article" date="2021" name="Mol. Plant Pathol.">
        <title>A 20-kb lineage-specific genomic region tames virulence in pathogenic amphidiploid Verticillium longisporum.</title>
        <authorList>
            <person name="Harting R."/>
            <person name="Starke J."/>
            <person name="Kusch H."/>
            <person name="Poggeler S."/>
            <person name="Maurus I."/>
            <person name="Schluter R."/>
            <person name="Landesfeind M."/>
            <person name="Bulla I."/>
            <person name="Nowrousian M."/>
            <person name="de Jonge R."/>
            <person name="Stahlhut G."/>
            <person name="Hoff K.J."/>
            <person name="Asshauer K.P."/>
            <person name="Thurmer A."/>
            <person name="Stanke M."/>
            <person name="Daniel R."/>
            <person name="Morgenstern B."/>
            <person name="Thomma B.P.H.J."/>
            <person name="Kronstad J.W."/>
            <person name="Braus-Stromeyer S.A."/>
            <person name="Braus G.H."/>
        </authorList>
    </citation>
    <scope>NUCLEOTIDE SEQUENCE</scope>
    <source>
        <strain evidence="8">Vl32</strain>
    </source>
</reference>
<dbReference type="GO" id="GO:0046872">
    <property type="term" value="F:metal ion binding"/>
    <property type="evidence" value="ECO:0007669"/>
    <property type="project" value="UniProtKB-UniRule"/>
</dbReference>
<dbReference type="Proteomes" id="UP000689129">
    <property type="component" value="Unassembled WGS sequence"/>
</dbReference>
<dbReference type="GO" id="GO:0020037">
    <property type="term" value="F:heme binding"/>
    <property type="evidence" value="ECO:0007669"/>
    <property type="project" value="UniProtKB-UniRule"/>
</dbReference>
<dbReference type="EC" id="1.11.1.-" evidence="5"/>
<dbReference type="PANTHER" id="PTHR31356:SF53">
    <property type="entry name" value="HEME PEROXIDASE"/>
    <property type="match status" value="1"/>
</dbReference>
<evidence type="ECO:0000313" key="7">
    <source>
        <dbReference type="EMBL" id="CRJ81352.1"/>
    </source>
</evidence>
<sequence>MKSQSLALFAASPLIALAAGDAYVWPSPHDELEDILYLQSGYLARNFVAGVTPCTQGGNVKGRQNAAEWIRTAFHDMITHDFGAGTGGLDGSIWFELNRAENGGLAFNNTFNFFNYLYSSRASAADLLAMSVVVSHAGCGAQTKIPFRHGRKDAAQAGPAGVPEADTSIGTTMARFATAGLSQQDMITLVACGHSLGGVHSNNHPQIVEGDSSIWNDTVVNFDDTTNEFDNRVAKEYVFGVTKNPLVVGRNNSLNSDKRIFSSDGNKTISELACHSSTFEKRCANIFTRMIDTVPDQVKLSEPLEAIDVKPYIVELFLNDQGSLTFNGRVRVRTTTGSRSQADLAVQLALTDNAGSGTTIVEAAHAGDTTGLYGETFAFYEFNTTVNAAKGVSKFDIRLTTLSSGKVETHANGGQGYPVDDSLLFQKAASCVSRTSTAGFRSATVTVAVRKEKAAASLAVDVVRFERRQSVIVRSMSVDRIAFPSAASEERGDWVIFKAPIQLATASWSTTYDIVEGGKGGSKVEFIRTELCPRA</sequence>
<accession>A0A0G4KCS5</accession>
<dbReference type="InterPro" id="IPR010255">
    <property type="entry name" value="Haem_peroxidase_sf"/>
</dbReference>
<keyword evidence="9" id="KW-1185">Reference proteome</keyword>
<organism evidence="7 9">
    <name type="scientific">Verticillium longisporum</name>
    <name type="common">Verticillium dahliae var. longisporum</name>
    <dbReference type="NCBI Taxonomy" id="100787"/>
    <lineage>
        <taxon>Eukaryota</taxon>
        <taxon>Fungi</taxon>
        <taxon>Dikarya</taxon>
        <taxon>Ascomycota</taxon>
        <taxon>Pezizomycotina</taxon>
        <taxon>Sordariomycetes</taxon>
        <taxon>Hypocreomycetidae</taxon>
        <taxon>Glomerellales</taxon>
        <taxon>Plectosphaerellaceae</taxon>
        <taxon>Verticillium</taxon>
    </lineage>
</organism>
<dbReference type="GO" id="GO:0000302">
    <property type="term" value="P:response to reactive oxygen species"/>
    <property type="evidence" value="ECO:0007669"/>
    <property type="project" value="TreeGrafter"/>
</dbReference>
<proteinExistence type="inferred from homology"/>
<feature type="chain" id="PRO_5044353970" description="Peroxidase" evidence="5">
    <location>
        <begin position="23"/>
        <end position="535"/>
    </location>
</feature>
<keyword evidence="5" id="KW-0732">Signal</keyword>
<dbReference type="OrthoDB" id="5985073at2759"/>
<protein>
    <recommendedName>
        <fullName evidence="5">Peroxidase</fullName>
        <ecNumber evidence="5">1.11.1.-</ecNumber>
    </recommendedName>
</protein>
<dbReference type="PANTHER" id="PTHR31356">
    <property type="entry name" value="THYLAKOID LUMENAL 29 KDA PROTEIN, CHLOROPLASTIC-RELATED"/>
    <property type="match status" value="1"/>
</dbReference>
<dbReference type="GO" id="GO:0042744">
    <property type="term" value="P:hydrogen peroxide catabolic process"/>
    <property type="evidence" value="ECO:0007669"/>
    <property type="project" value="TreeGrafter"/>
</dbReference>
<feature type="signal peptide" evidence="5">
    <location>
        <begin position="1"/>
        <end position="22"/>
    </location>
</feature>
<dbReference type="Gene3D" id="1.10.520.10">
    <property type="match status" value="1"/>
</dbReference>
<dbReference type="CDD" id="cd08201">
    <property type="entry name" value="plant_peroxidase_like_1"/>
    <property type="match status" value="1"/>
</dbReference>